<dbReference type="AlphaFoldDB" id="A0A517ZW03"/>
<dbReference type="GO" id="GO:0030246">
    <property type="term" value="F:carbohydrate binding"/>
    <property type="evidence" value="ECO:0007669"/>
    <property type="project" value="UniProtKB-ARBA"/>
</dbReference>
<dbReference type="SUPFAM" id="SSF53822">
    <property type="entry name" value="Periplasmic binding protein-like I"/>
    <property type="match status" value="1"/>
</dbReference>
<dbReference type="InterPro" id="IPR025997">
    <property type="entry name" value="SBP_2_dom"/>
</dbReference>
<dbReference type="Pfam" id="PF13407">
    <property type="entry name" value="Peripla_BP_4"/>
    <property type="match status" value="1"/>
</dbReference>
<dbReference type="CDD" id="cd20004">
    <property type="entry name" value="PBP1_ABC_sugar_binding-like"/>
    <property type="match status" value="1"/>
</dbReference>
<dbReference type="PROSITE" id="PS51257">
    <property type="entry name" value="PROKAR_LIPOPROTEIN"/>
    <property type="match status" value="1"/>
</dbReference>
<dbReference type="EMBL" id="CP036276">
    <property type="protein sequence ID" value="QDU46616.1"/>
    <property type="molecule type" value="Genomic_DNA"/>
</dbReference>
<name>A0A517ZW03_9PLAN</name>
<dbReference type="InterPro" id="IPR028082">
    <property type="entry name" value="Peripla_BP_I"/>
</dbReference>
<keyword evidence="3" id="KW-0732">Signal</keyword>
<comment type="subcellular location">
    <subcellularLocation>
        <location evidence="1">Cell envelope</location>
    </subcellularLocation>
</comment>
<proteinExistence type="inferred from homology"/>
<sequence>MTPRIFLVGILALAVGCGGDDTSSTETNTGSGEKQYTIAVIPKGTSHVFWKSVHAGAQNAADELGNVMVLWKGPLLESDTKGQVDVVQDFIVKKVDGICLAPLDSQALIEHVNVAKEAGIPVVIFDSGLDDESNTVSYVATDNWHGGELAAQTLAESIGGKGNVILLRYKTGSESTEQREEGFLAKLKEAYPEVNVISSDQYAGVTPEEAFANATQILQKYEGQVNGIFAVCEPNGEGVRKAIEQLGLTGKVKFVGFDPNEPLIDGLSNDQVHGIVLQDPVKMGYEAVMSMMKHLQGEEVEKRIVTGEYVATPENMNTEEMQRLLKPEQY</sequence>
<dbReference type="GO" id="GO:0030313">
    <property type="term" value="C:cell envelope"/>
    <property type="evidence" value="ECO:0007669"/>
    <property type="project" value="UniProtKB-SubCell"/>
</dbReference>
<protein>
    <submittedName>
        <fullName evidence="5">D-ribose-binding periplasmic protein</fullName>
    </submittedName>
</protein>
<feature type="domain" description="Periplasmic binding protein" evidence="4">
    <location>
        <begin position="38"/>
        <end position="299"/>
    </location>
</feature>
<evidence type="ECO:0000256" key="2">
    <source>
        <dbReference type="ARBA" id="ARBA00007639"/>
    </source>
</evidence>
<evidence type="ECO:0000259" key="4">
    <source>
        <dbReference type="Pfam" id="PF13407"/>
    </source>
</evidence>
<dbReference type="Proteomes" id="UP000319383">
    <property type="component" value="Chromosome"/>
</dbReference>
<evidence type="ECO:0000256" key="3">
    <source>
        <dbReference type="ARBA" id="ARBA00022729"/>
    </source>
</evidence>
<evidence type="ECO:0000256" key="1">
    <source>
        <dbReference type="ARBA" id="ARBA00004196"/>
    </source>
</evidence>
<dbReference type="Gene3D" id="3.40.50.2300">
    <property type="match status" value="2"/>
</dbReference>
<evidence type="ECO:0000313" key="5">
    <source>
        <dbReference type="EMBL" id="QDU46616.1"/>
    </source>
</evidence>
<dbReference type="KEGG" id="sdyn:Mal52_51380"/>
<gene>
    <name evidence="5" type="primary">rbsB_1</name>
    <name evidence="5" type="ORF">Mal52_51380</name>
</gene>
<dbReference type="RefSeq" id="WP_145379109.1">
    <property type="nucleotide sequence ID" value="NZ_CP036276.1"/>
</dbReference>
<accession>A0A517ZW03</accession>
<reference evidence="5 6" key="1">
    <citation type="submission" date="2019-02" db="EMBL/GenBank/DDBJ databases">
        <title>Deep-cultivation of Planctomycetes and their phenomic and genomic characterization uncovers novel biology.</title>
        <authorList>
            <person name="Wiegand S."/>
            <person name="Jogler M."/>
            <person name="Boedeker C."/>
            <person name="Pinto D."/>
            <person name="Vollmers J."/>
            <person name="Rivas-Marin E."/>
            <person name="Kohn T."/>
            <person name="Peeters S.H."/>
            <person name="Heuer A."/>
            <person name="Rast P."/>
            <person name="Oberbeckmann S."/>
            <person name="Bunk B."/>
            <person name="Jeske O."/>
            <person name="Meyerdierks A."/>
            <person name="Storesund J.E."/>
            <person name="Kallscheuer N."/>
            <person name="Luecker S."/>
            <person name="Lage O.M."/>
            <person name="Pohl T."/>
            <person name="Merkel B.J."/>
            <person name="Hornburger P."/>
            <person name="Mueller R.-W."/>
            <person name="Bruemmer F."/>
            <person name="Labrenz M."/>
            <person name="Spormann A.M."/>
            <person name="Op den Camp H."/>
            <person name="Overmann J."/>
            <person name="Amann R."/>
            <person name="Jetten M.S.M."/>
            <person name="Mascher T."/>
            <person name="Medema M.H."/>
            <person name="Devos D.P."/>
            <person name="Kaster A.-K."/>
            <person name="Ovreas L."/>
            <person name="Rohde M."/>
            <person name="Galperin M.Y."/>
            <person name="Jogler C."/>
        </authorList>
    </citation>
    <scope>NUCLEOTIDE SEQUENCE [LARGE SCALE GENOMIC DNA]</scope>
    <source>
        <strain evidence="5 6">Mal52</strain>
    </source>
</reference>
<dbReference type="PANTHER" id="PTHR46847">
    <property type="entry name" value="D-ALLOSE-BINDING PERIPLASMIC PROTEIN-RELATED"/>
    <property type="match status" value="1"/>
</dbReference>
<organism evidence="5 6">
    <name type="scientific">Symmachiella dynata</name>
    <dbReference type="NCBI Taxonomy" id="2527995"/>
    <lineage>
        <taxon>Bacteria</taxon>
        <taxon>Pseudomonadati</taxon>
        <taxon>Planctomycetota</taxon>
        <taxon>Planctomycetia</taxon>
        <taxon>Planctomycetales</taxon>
        <taxon>Planctomycetaceae</taxon>
        <taxon>Symmachiella</taxon>
    </lineage>
</organism>
<evidence type="ECO:0000313" key="6">
    <source>
        <dbReference type="Proteomes" id="UP000319383"/>
    </source>
</evidence>
<dbReference type="PANTHER" id="PTHR46847:SF1">
    <property type="entry name" value="D-ALLOSE-BINDING PERIPLASMIC PROTEIN-RELATED"/>
    <property type="match status" value="1"/>
</dbReference>
<comment type="similarity">
    <text evidence="2">Belongs to the bacterial solute-binding protein 2 family.</text>
</comment>
<keyword evidence="6" id="KW-1185">Reference proteome</keyword>